<keyword evidence="7 10" id="KW-0560">Oxidoreductase</keyword>
<dbReference type="Pfam" id="PF02558">
    <property type="entry name" value="ApbA"/>
    <property type="match status" value="1"/>
</dbReference>
<protein>
    <recommendedName>
        <fullName evidence="4 10">2-dehydropantoate 2-reductase</fullName>
        <ecNumber evidence="3 10">1.1.1.169</ecNumber>
    </recommendedName>
    <alternativeName>
        <fullName evidence="8 10">Ketopantoate reductase</fullName>
    </alternativeName>
</protein>
<dbReference type="PANTHER" id="PTHR43765:SF2">
    <property type="entry name" value="2-DEHYDROPANTOATE 2-REDUCTASE"/>
    <property type="match status" value="1"/>
</dbReference>
<dbReference type="NCBIfam" id="TIGR00745">
    <property type="entry name" value="apbA_panE"/>
    <property type="match status" value="1"/>
</dbReference>
<dbReference type="InterPro" id="IPR008927">
    <property type="entry name" value="6-PGluconate_DH-like_C_sf"/>
</dbReference>
<dbReference type="GO" id="GO:0015940">
    <property type="term" value="P:pantothenate biosynthetic process"/>
    <property type="evidence" value="ECO:0007669"/>
    <property type="project" value="UniProtKB-UniPathway"/>
</dbReference>
<evidence type="ECO:0000256" key="8">
    <source>
        <dbReference type="ARBA" id="ARBA00032024"/>
    </source>
</evidence>
<feature type="domain" description="Ketopantoate reductase N-terminal" evidence="11">
    <location>
        <begin position="3"/>
        <end position="152"/>
    </location>
</feature>
<comment type="catalytic activity">
    <reaction evidence="9 10">
        <text>(R)-pantoate + NADP(+) = 2-dehydropantoate + NADPH + H(+)</text>
        <dbReference type="Rhea" id="RHEA:16233"/>
        <dbReference type="ChEBI" id="CHEBI:11561"/>
        <dbReference type="ChEBI" id="CHEBI:15378"/>
        <dbReference type="ChEBI" id="CHEBI:15980"/>
        <dbReference type="ChEBI" id="CHEBI:57783"/>
        <dbReference type="ChEBI" id="CHEBI:58349"/>
        <dbReference type="EC" id="1.1.1.169"/>
    </reaction>
</comment>
<feature type="domain" description="Ketopantoate reductase C-terminal" evidence="12">
    <location>
        <begin position="176"/>
        <end position="294"/>
    </location>
</feature>
<evidence type="ECO:0000256" key="6">
    <source>
        <dbReference type="ARBA" id="ARBA00022857"/>
    </source>
</evidence>
<evidence type="ECO:0000313" key="13">
    <source>
        <dbReference type="EMBL" id="SDT96113.1"/>
    </source>
</evidence>
<evidence type="ECO:0000256" key="4">
    <source>
        <dbReference type="ARBA" id="ARBA00019465"/>
    </source>
</evidence>
<dbReference type="InterPro" id="IPR013328">
    <property type="entry name" value="6PGD_dom2"/>
</dbReference>
<dbReference type="InterPro" id="IPR050838">
    <property type="entry name" value="Ketopantoate_reductase"/>
</dbReference>
<organism evidence="13 14">
    <name type="scientific">Halopseudomonas salegens</name>
    <dbReference type="NCBI Taxonomy" id="1434072"/>
    <lineage>
        <taxon>Bacteria</taxon>
        <taxon>Pseudomonadati</taxon>
        <taxon>Pseudomonadota</taxon>
        <taxon>Gammaproteobacteria</taxon>
        <taxon>Pseudomonadales</taxon>
        <taxon>Pseudomonadaceae</taxon>
        <taxon>Halopseudomonas</taxon>
    </lineage>
</organism>
<evidence type="ECO:0000256" key="3">
    <source>
        <dbReference type="ARBA" id="ARBA00013014"/>
    </source>
</evidence>
<evidence type="ECO:0000256" key="2">
    <source>
        <dbReference type="ARBA" id="ARBA00007870"/>
    </source>
</evidence>
<accession>A0A1H2EME2</accession>
<sequence length="306" mass="33688">MLHILGAGSIGLLWAARLQRAGFPVQLILRNAARLSAWQDQAGQLEMTDPGQQQHVSLTLNAELPDSPDPIRFLLVATKAYAAEAAVSSVQHRLSTDAQVLLLQNGLGSQQAISRLLPHQRIFYASVTDGAWRPSAHQLIWAGHGQTIIGDPRQGPPPEWLTRWQEHGLTLEWHADILAVLWRKLAVNCAINPLTVLLDCPNGELLQGAHGRLEELSQELALLLSAFGIPLSLDILRTQLDQVIHQTATNSSSMRQDVHHGRRTEIDFMLGFALRSADQLNLAVPALRKLNAELQTYLATHGLPLD</sequence>
<evidence type="ECO:0000256" key="10">
    <source>
        <dbReference type="RuleBase" id="RU362068"/>
    </source>
</evidence>
<keyword evidence="6 10" id="KW-0521">NADP</keyword>
<dbReference type="OrthoDB" id="6530772at2"/>
<evidence type="ECO:0000259" key="11">
    <source>
        <dbReference type="Pfam" id="PF02558"/>
    </source>
</evidence>
<dbReference type="Pfam" id="PF08546">
    <property type="entry name" value="ApbA_C"/>
    <property type="match status" value="1"/>
</dbReference>
<dbReference type="PANTHER" id="PTHR43765">
    <property type="entry name" value="2-DEHYDROPANTOATE 2-REDUCTASE-RELATED"/>
    <property type="match status" value="1"/>
</dbReference>
<dbReference type="STRING" id="1434072.SAMN05216210_0851"/>
<comment type="pathway">
    <text evidence="1 10">Cofactor biosynthesis; (R)-pantothenate biosynthesis; (R)-pantoate from 3-methyl-2-oxobutanoate: step 2/2.</text>
</comment>
<dbReference type="GO" id="GO:0005737">
    <property type="term" value="C:cytoplasm"/>
    <property type="evidence" value="ECO:0007669"/>
    <property type="project" value="TreeGrafter"/>
</dbReference>
<dbReference type="EC" id="1.1.1.169" evidence="3 10"/>
<proteinExistence type="inferred from homology"/>
<name>A0A1H2EME2_9GAMM</name>
<evidence type="ECO:0000256" key="5">
    <source>
        <dbReference type="ARBA" id="ARBA00022655"/>
    </source>
</evidence>
<dbReference type="GO" id="GO:0008677">
    <property type="term" value="F:2-dehydropantoate 2-reductase activity"/>
    <property type="evidence" value="ECO:0007669"/>
    <property type="project" value="UniProtKB-EC"/>
</dbReference>
<dbReference type="EMBL" id="LT629787">
    <property type="protein sequence ID" value="SDT96113.1"/>
    <property type="molecule type" value="Genomic_DNA"/>
</dbReference>
<dbReference type="InterPro" id="IPR013332">
    <property type="entry name" value="KPR_N"/>
</dbReference>
<reference evidence="14" key="1">
    <citation type="submission" date="2016-10" db="EMBL/GenBank/DDBJ databases">
        <authorList>
            <person name="Varghese N."/>
            <person name="Submissions S."/>
        </authorList>
    </citation>
    <scope>NUCLEOTIDE SEQUENCE [LARGE SCALE GENOMIC DNA]</scope>
    <source>
        <strain evidence="14">CECT 8338</strain>
    </source>
</reference>
<gene>
    <name evidence="13" type="ORF">SAMN05216210_0851</name>
</gene>
<evidence type="ECO:0000256" key="7">
    <source>
        <dbReference type="ARBA" id="ARBA00023002"/>
    </source>
</evidence>
<keyword evidence="5 10" id="KW-0566">Pantothenate biosynthesis</keyword>
<dbReference type="SUPFAM" id="SSF51735">
    <property type="entry name" value="NAD(P)-binding Rossmann-fold domains"/>
    <property type="match status" value="1"/>
</dbReference>
<dbReference type="Gene3D" id="3.40.50.720">
    <property type="entry name" value="NAD(P)-binding Rossmann-like Domain"/>
    <property type="match status" value="1"/>
</dbReference>
<evidence type="ECO:0000259" key="12">
    <source>
        <dbReference type="Pfam" id="PF08546"/>
    </source>
</evidence>
<dbReference type="AlphaFoldDB" id="A0A1H2EME2"/>
<dbReference type="UniPathway" id="UPA00028">
    <property type="reaction ID" value="UER00004"/>
</dbReference>
<evidence type="ECO:0000313" key="14">
    <source>
        <dbReference type="Proteomes" id="UP000243924"/>
    </source>
</evidence>
<dbReference type="SUPFAM" id="SSF48179">
    <property type="entry name" value="6-phosphogluconate dehydrogenase C-terminal domain-like"/>
    <property type="match status" value="1"/>
</dbReference>
<keyword evidence="14" id="KW-1185">Reference proteome</keyword>
<dbReference type="InterPro" id="IPR013752">
    <property type="entry name" value="KPA_reductase"/>
</dbReference>
<evidence type="ECO:0000256" key="1">
    <source>
        <dbReference type="ARBA" id="ARBA00004994"/>
    </source>
</evidence>
<dbReference type="Proteomes" id="UP000243924">
    <property type="component" value="Chromosome I"/>
</dbReference>
<dbReference type="InterPro" id="IPR036291">
    <property type="entry name" value="NAD(P)-bd_dom_sf"/>
</dbReference>
<evidence type="ECO:0000256" key="9">
    <source>
        <dbReference type="ARBA" id="ARBA00048793"/>
    </source>
</evidence>
<comment type="similarity">
    <text evidence="2 10">Belongs to the ketopantoate reductase family.</text>
</comment>
<dbReference type="RefSeq" id="WP_092384456.1">
    <property type="nucleotide sequence ID" value="NZ_LT629787.1"/>
</dbReference>
<dbReference type="InterPro" id="IPR003710">
    <property type="entry name" value="ApbA"/>
</dbReference>
<dbReference type="Gene3D" id="1.10.1040.10">
    <property type="entry name" value="N-(1-d-carboxylethyl)-l-norvaline Dehydrogenase, domain 2"/>
    <property type="match status" value="1"/>
</dbReference>
<comment type="function">
    <text evidence="10">Catalyzes the NADPH-dependent reduction of ketopantoate into pantoic acid.</text>
</comment>
<dbReference type="GO" id="GO:0050661">
    <property type="term" value="F:NADP binding"/>
    <property type="evidence" value="ECO:0007669"/>
    <property type="project" value="TreeGrafter"/>
</dbReference>